<reference evidence="14 15" key="1">
    <citation type="submission" date="2015-07" db="EMBL/GenBank/DDBJ databases">
        <title>The genome of Dufourea novaeangliae.</title>
        <authorList>
            <person name="Pan H."/>
            <person name="Kapheim K."/>
        </authorList>
    </citation>
    <scope>NUCLEOTIDE SEQUENCE [LARGE SCALE GENOMIC DNA]</scope>
    <source>
        <strain evidence="14">0120121106</strain>
        <tissue evidence="14">Whole body</tissue>
    </source>
</reference>
<dbReference type="STRING" id="178035.A0A154P513"/>
<name>A0A154P513_DUFNO</name>
<keyword evidence="2" id="KW-0899">Viral immunoevasion</keyword>
<feature type="transmembrane region" description="Helical" evidence="11">
    <location>
        <begin position="265"/>
        <end position="287"/>
    </location>
</feature>
<keyword evidence="3" id="KW-1114">Inhibition of host interferon signaling pathway by virus</keyword>
<feature type="domain" description="Ig-like" evidence="13">
    <location>
        <begin position="37"/>
        <end position="130"/>
    </location>
</feature>
<accession>A0A154P513</accession>
<evidence type="ECO:0000256" key="3">
    <source>
        <dbReference type="ARBA" id="ARBA00022830"/>
    </source>
</evidence>
<keyword evidence="11" id="KW-0472">Membrane</keyword>
<keyword evidence="2" id="KW-0945">Host-virus interaction</keyword>
<dbReference type="PROSITE" id="PS50835">
    <property type="entry name" value="IG_LIKE"/>
    <property type="match status" value="2"/>
</dbReference>
<gene>
    <name evidence="14" type="ORF">WN55_08180</name>
</gene>
<evidence type="ECO:0000256" key="5">
    <source>
        <dbReference type="ARBA" id="ARBA00023180"/>
    </source>
</evidence>
<evidence type="ECO:0000256" key="7">
    <source>
        <dbReference type="ARBA" id="ARBA00023319"/>
    </source>
</evidence>
<dbReference type="PANTHER" id="PTHR11890:SF44">
    <property type="entry name" value="X-LINKED INTERLEUKIN-1 RECEPTOR ACCESSORY PROTEIN-LIKE 2"/>
    <property type="match status" value="1"/>
</dbReference>
<keyword evidence="12" id="KW-0732">Signal</keyword>
<dbReference type="AlphaFoldDB" id="A0A154P513"/>
<dbReference type="SMART" id="SM00409">
    <property type="entry name" value="IG"/>
    <property type="match status" value="2"/>
</dbReference>
<feature type="domain" description="Ig-like" evidence="13">
    <location>
        <begin position="143"/>
        <end position="240"/>
    </location>
</feature>
<dbReference type="Pfam" id="PF07679">
    <property type="entry name" value="I-set"/>
    <property type="match status" value="1"/>
</dbReference>
<keyword evidence="1" id="KW-0244">Early protein</keyword>
<keyword evidence="7" id="KW-0393">Immunoglobulin domain</keyword>
<dbReference type="Proteomes" id="UP000076502">
    <property type="component" value="Unassembled WGS sequence"/>
</dbReference>
<dbReference type="OrthoDB" id="6019866at2759"/>
<keyword evidence="6" id="KW-0922">Interferon antiviral system evasion</keyword>
<evidence type="ECO:0000259" key="13">
    <source>
        <dbReference type="PROSITE" id="PS50835"/>
    </source>
</evidence>
<evidence type="ECO:0000256" key="10">
    <source>
        <dbReference type="ARBA" id="ARBA00045444"/>
    </source>
</evidence>
<evidence type="ECO:0000256" key="1">
    <source>
        <dbReference type="ARBA" id="ARBA00022518"/>
    </source>
</evidence>
<dbReference type="PANTHER" id="PTHR11890">
    <property type="entry name" value="INTERLEUKIN-1 RECEPTOR FAMILY MEMBER"/>
    <property type="match status" value="1"/>
</dbReference>
<dbReference type="CDD" id="cd00096">
    <property type="entry name" value="Ig"/>
    <property type="match status" value="1"/>
</dbReference>
<evidence type="ECO:0000256" key="4">
    <source>
        <dbReference type="ARBA" id="ARBA00023157"/>
    </source>
</evidence>
<dbReference type="InterPro" id="IPR013783">
    <property type="entry name" value="Ig-like_fold"/>
</dbReference>
<comment type="subunit">
    <text evidence="8">Interacts with host IFNA1.</text>
</comment>
<evidence type="ECO:0000256" key="12">
    <source>
        <dbReference type="SAM" id="SignalP"/>
    </source>
</evidence>
<protein>
    <recommendedName>
        <fullName evidence="9">Soluble interferon alpha/beta receptor OPG204</fullName>
    </recommendedName>
</protein>
<dbReference type="InterPro" id="IPR013098">
    <property type="entry name" value="Ig_I-set"/>
</dbReference>
<dbReference type="InterPro" id="IPR003598">
    <property type="entry name" value="Ig_sub2"/>
</dbReference>
<dbReference type="SMART" id="SM00408">
    <property type="entry name" value="IGc2"/>
    <property type="match status" value="2"/>
</dbReference>
<dbReference type="InterPro" id="IPR036179">
    <property type="entry name" value="Ig-like_dom_sf"/>
</dbReference>
<evidence type="ECO:0000313" key="14">
    <source>
        <dbReference type="EMBL" id="KZC06943.1"/>
    </source>
</evidence>
<evidence type="ECO:0000256" key="6">
    <source>
        <dbReference type="ARBA" id="ARBA00023258"/>
    </source>
</evidence>
<keyword evidence="2" id="KW-1090">Inhibition of host innate immune response by virus</keyword>
<dbReference type="Gene3D" id="2.60.40.10">
    <property type="entry name" value="Immunoglobulins"/>
    <property type="match status" value="2"/>
</dbReference>
<evidence type="ECO:0000256" key="11">
    <source>
        <dbReference type="SAM" id="Phobius"/>
    </source>
</evidence>
<dbReference type="InterPro" id="IPR015621">
    <property type="entry name" value="IL-1_rcpt_fam"/>
</dbReference>
<evidence type="ECO:0000313" key="15">
    <source>
        <dbReference type="Proteomes" id="UP000076502"/>
    </source>
</evidence>
<comment type="function">
    <text evidence="10">Counteracts the antiviral effects of host IFN-alpha/beta and key IFN-inducible proteins involved in viral RNA degradation suxh as host OAS1. Acts as a soluble IFN-alpha receptor and thus inhibits the interaction between host IFN-alpha and its receptor.</text>
</comment>
<keyword evidence="11" id="KW-0812">Transmembrane</keyword>
<evidence type="ECO:0000256" key="9">
    <source>
        <dbReference type="ARBA" id="ARBA00041012"/>
    </source>
</evidence>
<feature type="chain" id="PRO_5007599276" description="Soluble interferon alpha/beta receptor OPG204" evidence="12">
    <location>
        <begin position="22"/>
        <end position="570"/>
    </location>
</feature>
<dbReference type="SUPFAM" id="SSF52200">
    <property type="entry name" value="Toll/Interleukin receptor TIR domain"/>
    <property type="match status" value="1"/>
</dbReference>
<dbReference type="InterPro" id="IPR035897">
    <property type="entry name" value="Toll_tir_struct_dom_sf"/>
</dbReference>
<feature type="signal peptide" evidence="12">
    <location>
        <begin position="1"/>
        <end position="21"/>
    </location>
</feature>
<dbReference type="Pfam" id="PF13927">
    <property type="entry name" value="Ig_3"/>
    <property type="match status" value="1"/>
</dbReference>
<evidence type="ECO:0000256" key="2">
    <source>
        <dbReference type="ARBA" id="ARBA00022632"/>
    </source>
</evidence>
<dbReference type="InterPro" id="IPR007110">
    <property type="entry name" value="Ig-like_dom"/>
</dbReference>
<dbReference type="InterPro" id="IPR003599">
    <property type="entry name" value="Ig_sub"/>
</dbReference>
<keyword evidence="15" id="KW-1185">Reference proteome</keyword>
<keyword evidence="11" id="KW-1133">Transmembrane helix</keyword>
<dbReference type="Gene3D" id="3.40.50.10140">
    <property type="entry name" value="Toll/interleukin-1 receptor homology (TIR) domain"/>
    <property type="match status" value="1"/>
</dbReference>
<sequence>MTRSAECGVIVLSFLATICQANELKDYCSMHKFDNLPGGLRFTKEVVTTEYANIGAFKALHCCLRGYRSIEWYKDNRAYPWPGGESHFILYPESANQTIYTQKVRASDAGRYSCRARNDTTILEGDITLAVLGEKSGGYTGKPLPTYRPASQLVPLGGAARLFCEAYLGKVELPDAKNSVTWSKSDSNVTLPSHGRIAQHRVSRENNQIIGSYLEIEDITLEDYGEYKCEVSNGVDEEITLPAHVYRQEPQFALGLQNGSWRKSFLLGVLFLLLLISAGAFYARCWLPIALLCRDKFAPLEENGGSEPKIRINISNSHFVHALPYVCIAFRWRSQNRPVCVISVETFSAARWSLAHGLLNLRLIRKSASGLRKRLLPHGKECDALVCYHEKDSSLVIGIVVPTLETRHRYKCTALELSHLNQNWSLEIGPHAASSRRVIVVLSPASLGNIWNEASVGTVLKQLSTLANRTIVIATKNLPSVTTIAKRSTRGCNDTGELCLDRLQILCWNDGDGATGASNRKFWYRLRLAMPPVRPMGNETGCQSVAMIVQANGKCGQQKARSRESLEVLV</sequence>
<keyword evidence="5" id="KW-0325">Glycoprotein</keyword>
<dbReference type="SUPFAM" id="SSF48726">
    <property type="entry name" value="Immunoglobulin"/>
    <property type="match status" value="2"/>
</dbReference>
<dbReference type="GO" id="GO:0039502">
    <property type="term" value="P:symbiont-mediated suppression of host type I interferon-mediated signaling pathway"/>
    <property type="evidence" value="ECO:0007669"/>
    <property type="project" value="UniProtKB-KW"/>
</dbReference>
<organism evidence="14 15">
    <name type="scientific">Dufourea novaeangliae</name>
    <name type="common">Sweat bee</name>
    <dbReference type="NCBI Taxonomy" id="178035"/>
    <lineage>
        <taxon>Eukaryota</taxon>
        <taxon>Metazoa</taxon>
        <taxon>Ecdysozoa</taxon>
        <taxon>Arthropoda</taxon>
        <taxon>Hexapoda</taxon>
        <taxon>Insecta</taxon>
        <taxon>Pterygota</taxon>
        <taxon>Neoptera</taxon>
        <taxon>Endopterygota</taxon>
        <taxon>Hymenoptera</taxon>
        <taxon>Apocrita</taxon>
        <taxon>Aculeata</taxon>
        <taxon>Apoidea</taxon>
        <taxon>Anthophila</taxon>
        <taxon>Halictidae</taxon>
        <taxon>Rophitinae</taxon>
        <taxon>Dufourea</taxon>
    </lineage>
</organism>
<proteinExistence type="predicted"/>
<dbReference type="EMBL" id="KQ434819">
    <property type="protein sequence ID" value="KZC06943.1"/>
    <property type="molecule type" value="Genomic_DNA"/>
</dbReference>
<evidence type="ECO:0000256" key="8">
    <source>
        <dbReference type="ARBA" id="ARBA00038761"/>
    </source>
</evidence>
<keyword evidence="4" id="KW-1015">Disulfide bond</keyword>